<comment type="caution">
    <text evidence="2">The sequence shown here is derived from an EMBL/GenBank/DDBJ whole genome shotgun (WGS) entry which is preliminary data.</text>
</comment>
<sequence>MTNEKPSPIRPTDAEAIALARRILRMARFGALATLDENGLPQATRVALATEYDAAPLLLISELAAHTRALAANPACALLVGEPGKGDPLAHPRLSLKAEARKVDATRNASVRLRYLARQPKAALYIDFADFAFYRLEPVSALLNGGFGKAYELGREELLVPVPSGFEKAERIARDMLSDEAIQQLIPDRVRHSHDTFRIGGIDPEGVDLVAGDRVERVPFANPVRIATDLPKALAALQTQADRT</sequence>
<dbReference type="PANTHER" id="PTHR13343">
    <property type="entry name" value="CREG1 PROTEIN"/>
    <property type="match status" value="1"/>
</dbReference>
<dbReference type="PATRIC" id="fig|472175.3.peg.463"/>
<proteinExistence type="predicted"/>
<dbReference type="EMBL" id="JMQM01000001">
    <property type="protein sequence ID" value="KFB09433.1"/>
    <property type="molecule type" value="Genomic_DNA"/>
</dbReference>
<dbReference type="Gene3D" id="3.20.180.10">
    <property type="entry name" value="PNP-oxidase-like"/>
    <property type="match status" value="1"/>
</dbReference>
<dbReference type="GO" id="GO:0005737">
    <property type="term" value="C:cytoplasm"/>
    <property type="evidence" value="ECO:0007669"/>
    <property type="project" value="UniProtKB-ARBA"/>
</dbReference>
<dbReference type="InterPro" id="IPR037119">
    <property type="entry name" value="Haem_oxidase_HugZ-like_sf"/>
</dbReference>
<dbReference type="InterPro" id="IPR012349">
    <property type="entry name" value="Split_barrel_FMN-bd"/>
</dbReference>
<dbReference type="AlphaFoldDB" id="A0A084U8Z7"/>
<name>A0A084U8Z7_9HYPH</name>
<dbReference type="STRING" id="472175.EL18_00449"/>
<dbReference type="Pfam" id="PF01243">
    <property type="entry name" value="PNPOx_N"/>
    <property type="match status" value="1"/>
</dbReference>
<dbReference type="RefSeq" id="WP_036479342.1">
    <property type="nucleotide sequence ID" value="NZ_JMQM01000001.1"/>
</dbReference>
<dbReference type="Proteomes" id="UP000053675">
    <property type="component" value="Unassembled WGS sequence"/>
</dbReference>
<dbReference type="OrthoDB" id="9814594at2"/>
<protein>
    <submittedName>
        <fullName evidence="2">Pyridoxamine 5'-phosphate oxidase-related, FMN-binding protein</fullName>
    </submittedName>
</protein>
<evidence type="ECO:0000313" key="2">
    <source>
        <dbReference type="EMBL" id="KFB09433.1"/>
    </source>
</evidence>
<keyword evidence="3" id="KW-1185">Reference proteome</keyword>
<evidence type="ECO:0000313" key="3">
    <source>
        <dbReference type="Proteomes" id="UP000053675"/>
    </source>
</evidence>
<dbReference type="PANTHER" id="PTHR13343:SF17">
    <property type="entry name" value="CELLULAR REPRESSOR OF E1A-STIMULATED GENES, ISOFORM A"/>
    <property type="match status" value="1"/>
</dbReference>
<gene>
    <name evidence="2" type="ORF">EL18_00449</name>
</gene>
<reference evidence="2 3" key="1">
    <citation type="submission" date="2014-05" db="EMBL/GenBank/DDBJ databases">
        <title>Draft Genome Sequence of Nitratireductor basaltis Strain UMTGB225, A Marine Bacterium Isolated from Green Barrel Tunicate.</title>
        <authorList>
            <person name="Gan H.Y."/>
        </authorList>
    </citation>
    <scope>NUCLEOTIDE SEQUENCE [LARGE SCALE GENOMIC DNA]</scope>
    <source>
        <strain evidence="2 3">UMTGB225</strain>
    </source>
</reference>
<dbReference type="InterPro" id="IPR011576">
    <property type="entry name" value="Pyridox_Oxase_N"/>
</dbReference>
<feature type="domain" description="Pyridoxamine 5'-phosphate oxidase N-terminal" evidence="1">
    <location>
        <begin position="21"/>
        <end position="135"/>
    </location>
</feature>
<dbReference type="eggNOG" id="COG0748">
    <property type="taxonomic scope" value="Bacteria"/>
</dbReference>
<dbReference type="Gene3D" id="2.30.110.10">
    <property type="entry name" value="Electron Transport, Fmn-binding Protein, Chain A"/>
    <property type="match status" value="1"/>
</dbReference>
<dbReference type="SUPFAM" id="SSF50475">
    <property type="entry name" value="FMN-binding split barrel"/>
    <property type="match status" value="1"/>
</dbReference>
<accession>A0A084U8Z7</accession>
<organism evidence="2 3">
    <name type="scientific">Nitratireductor basaltis</name>
    <dbReference type="NCBI Taxonomy" id="472175"/>
    <lineage>
        <taxon>Bacteria</taxon>
        <taxon>Pseudomonadati</taxon>
        <taxon>Pseudomonadota</taxon>
        <taxon>Alphaproteobacteria</taxon>
        <taxon>Hyphomicrobiales</taxon>
        <taxon>Phyllobacteriaceae</taxon>
        <taxon>Nitratireductor</taxon>
    </lineage>
</organism>
<evidence type="ECO:0000259" key="1">
    <source>
        <dbReference type="Pfam" id="PF01243"/>
    </source>
</evidence>